<protein>
    <recommendedName>
        <fullName evidence="1">RNase H type-1 domain-containing protein</fullName>
    </recommendedName>
</protein>
<dbReference type="Pfam" id="PF13456">
    <property type="entry name" value="RVT_3"/>
    <property type="match status" value="1"/>
</dbReference>
<dbReference type="GO" id="GO:0003676">
    <property type="term" value="F:nucleic acid binding"/>
    <property type="evidence" value="ECO:0007669"/>
    <property type="project" value="InterPro"/>
</dbReference>
<dbReference type="CDD" id="cd06222">
    <property type="entry name" value="RNase_H_like"/>
    <property type="match status" value="1"/>
</dbReference>
<dbReference type="InterPro" id="IPR044730">
    <property type="entry name" value="RNase_H-like_dom_plant"/>
</dbReference>
<gene>
    <name evidence="2" type="ORF">Taro_002955</name>
</gene>
<sequence length="327" mass="36591">MTAPDRKLWQQAALLIQNNHRLIPAKENSTASFWFDTWTATKVWTDLFQLLQFDNNEATNVTDELLSFLSNQVLSSTMRRLSHCTFMSAMWEIWCSRNRERFQEKIMSAKHIVHRIMLSIRAAGTSFKIQHLSQPWLDVLKQIGGVREHPKLSIPTVVKWMHPPVGRLKLNVDGAFKIAAGDAGGGGILRDHHGRCVFAFSTKYHGVITALDAEARALRDGLVTCCNQGILDIMVETDSLNLMRIVTCKMSQPWELTCVIQDIVVTTLTLKAQIKYVPCEANQVANALAGYGCSTNNFSFCGSGAVLPHVVKGPYRLDKVGCPTHRP</sequence>
<dbReference type="Proteomes" id="UP000652761">
    <property type="component" value="Unassembled WGS sequence"/>
</dbReference>
<dbReference type="AlphaFoldDB" id="A0A843TFP8"/>
<feature type="domain" description="RNase H type-1" evidence="1">
    <location>
        <begin position="171"/>
        <end position="289"/>
    </location>
</feature>
<evidence type="ECO:0000313" key="2">
    <source>
        <dbReference type="EMBL" id="MQL70648.1"/>
    </source>
</evidence>
<dbReference type="PANTHER" id="PTHR47723:SF19">
    <property type="entry name" value="POLYNUCLEOTIDYL TRANSFERASE, RIBONUCLEASE H-LIKE SUPERFAMILY PROTEIN"/>
    <property type="match status" value="1"/>
</dbReference>
<organism evidence="2 3">
    <name type="scientific">Colocasia esculenta</name>
    <name type="common">Wild taro</name>
    <name type="synonym">Arum esculentum</name>
    <dbReference type="NCBI Taxonomy" id="4460"/>
    <lineage>
        <taxon>Eukaryota</taxon>
        <taxon>Viridiplantae</taxon>
        <taxon>Streptophyta</taxon>
        <taxon>Embryophyta</taxon>
        <taxon>Tracheophyta</taxon>
        <taxon>Spermatophyta</taxon>
        <taxon>Magnoliopsida</taxon>
        <taxon>Liliopsida</taxon>
        <taxon>Araceae</taxon>
        <taxon>Aroideae</taxon>
        <taxon>Colocasieae</taxon>
        <taxon>Colocasia</taxon>
    </lineage>
</organism>
<dbReference type="Gene3D" id="3.30.420.10">
    <property type="entry name" value="Ribonuclease H-like superfamily/Ribonuclease H"/>
    <property type="match status" value="1"/>
</dbReference>
<dbReference type="InterPro" id="IPR002156">
    <property type="entry name" value="RNaseH_domain"/>
</dbReference>
<comment type="caution">
    <text evidence="2">The sequence shown here is derived from an EMBL/GenBank/DDBJ whole genome shotgun (WGS) entry which is preliminary data.</text>
</comment>
<dbReference type="OrthoDB" id="996916at2759"/>
<keyword evidence="3" id="KW-1185">Reference proteome</keyword>
<evidence type="ECO:0000259" key="1">
    <source>
        <dbReference type="Pfam" id="PF13456"/>
    </source>
</evidence>
<name>A0A843TFP8_COLES</name>
<dbReference type="InterPro" id="IPR012337">
    <property type="entry name" value="RNaseH-like_sf"/>
</dbReference>
<dbReference type="PANTHER" id="PTHR47723">
    <property type="entry name" value="OS05G0353850 PROTEIN"/>
    <property type="match status" value="1"/>
</dbReference>
<dbReference type="EMBL" id="NMUH01000074">
    <property type="protein sequence ID" value="MQL70648.1"/>
    <property type="molecule type" value="Genomic_DNA"/>
</dbReference>
<dbReference type="GO" id="GO:0004523">
    <property type="term" value="F:RNA-DNA hybrid ribonuclease activity"/>
    <property type="evidence" value="ECO:0007669"/>
    <property type="project" value="InterPro"/>
</dbReference>
<dbReference type="SUPFAM" id="SSF53098">
    <property type="entry name" value="Ribonuclease H-like"/>
    <property type="match status" value="1"/>
</dbReference>
<accession>A0A843TFP8</accession>
<evidence type="ECO:0000313" key="3">
    <source>
        <dbReference type="Proteomes" id="UP000652761"/>
    </source>
</evidence>
<proteinExistence type="predicted"/>
<dbReference type="InterPro" id="IPR036397">
    <property type="entry name" value="RNaseH_sf"/>
</dbReference>
<reference evidence="2" key="1">
    <citation type="submission" date="2017-07" db="EMBL/GenBank/DDBJ databases">
        <title>Taro Niue Genome Assembly and Annotation.</title>
        <authorList>
            <person name="Atibalentja N."/>
            <person name="Keating K."/>
            <person name="Fields C.J."/>
        </authorList>
    </citation>
    <scope>NUCLEOTIDE SEQUENCE</scope>
    <source>
        <strain evidence="2">Niue_2</strain>
        <tissue evidence="2">Leaf</tissue>
    </source>
</reference>
<dbReference type="InterPro" id="IPR053151">
    <property type="entry name" value="RNase_H-like"/>
</dbReference>